<evidence type="ECO:0000313" key="2">
    <source>
        <dbReference type="EMBL" id="GGC24343.1"/>
    </source>
</evidence>
<evidence type="ECO:0000256" key="1">
    <source>
        <dbReference type="SAM" id="Phobius"/>
    </source>
</evidence>
<accession>A0ABQ1LHS9</accession>
<feature type="transmembrane region" description="Helical" evidence="1">
    <location>
        <begin position="105"/>
        <end position="124"/>
    </location>
</feature>
<dbReference type="RefSeq" id="WP_188460426.1">
    <property type="nucleotide sequence ID" value="NZ_BAABHU010000002.1"/>
</dbReference>
<evidence type="ECO:0000313" key="3">
    <source>
        <dbReference type="Proteomes" id="UP000636010"/>
    </source>
</evidence>
<keyword evidence="1" id="KW-0812">Transmembrane</keyword>
<comment type="caution">
    <text evidence="2">The sequence shown here is derived from an EMBL/GenBank/DDBJ whole genome shotgun (WGS) entry which is preliminary data.</text>
</comment>
<reference evidence="3" key="1">
    <citation type="journal article" date="2019" name="Int. J. Syst. Evol. Microbiol.">
        <title>The Global Catalogue of Microorganisms (GCM) 10K type strain sequencing project: providing services to taxonomists for standard genome sequencing and annotation.</title>
        <authorList>
            <consortium name="The Broad Institute Genomics Platform"/>
            <consortium name="The Broad Institute Genome Sequencing Center for Infectious Disease"/>
            <person name="Wu L."/>
            <person name="Ma J."/>
        </authorList>
    </citation>
    <scope>NUCLEOTIDE SEQUENCE [LARGE SCALE GENOMIC DNA]</scope>
    <source>
        <strain evidence="3">CGMCC 1.10832</strain>
    </source>
</reference>
<dbReference type="EMBL" id="BMEC01000002">
    <property type="protein sequence ID" value="GGC24343.1"/>
    <property type="molecule type" value="Genomic_DNA"/>
</dbReference>
<sequence length="356" mass="41537">MSSIKFGVRSVRVKAYDLSKFHISKEEAESFAVKYELLDLWNFDKEHKVEAPQVEKRVMYFHIIFIPIFPVAVHWTIRNKEGIFKVNTICKQKIKSVYPKSYGPWYSFLAPILLLAGLIMYGVFDFTESKLKEHKASIRVKAERRSLLKALDTTKTPFYLVLSAPFKSDKRFLRVDSIVRNNYYISSLAQDLNIFNYQSVDYNYHDAFKNYSTFSNVIAGDSIIALIPENREDDSFRNSNYKLRRIVPVDSMEIPNIEFDFRLRGITIKNHGKPVSLVDFKDKSVTPGRWEVETDKYLAIETTTRATYLPTDKEVESCLLEFTFTDNKNLYTYEVKGVYKKANTYTAFTETSVMRL</sequence>
<evidence type="ECO:0008006" key="4">
    <source>
        <dbReference type="Google" id="ProtNLM"/>
    </source>
</evidence>
<gene>
    <name evidence="2" type="ORF">GCM10011506_06990</name>
</gene>
<proteinExistence type="predicted"/>
<protein>
    <recommendedName>
        <fullName evidence="4">DUF4178 domain-containing protein</fullName>
    </recommendedName>
</protein>
<organism evidence="2 3">
    <name type="scientific">Marivirga lumbricoides</name>
    <dbReference type="NCBI Taxonomy" id="1046115"/>
    <lineage>
        <taxon>Bacteria</taxon>
        <taxon>Pseudomonadati</taxon>
        <taxon>Bacteroidota</taxon>
        <taxon>Cytophagia</taxon>
        <taxon>Cytophagales</taxon>
        <taxon>Marivirgaceae</taxon>
        <taxon>Marivirga</taxon>
    </lineage>
</organism>
<name>A0ABQ1LHS9_9BACT</name>
<feature type="transmembrane region" description="Helical" evidence="1">
    <location>
        <begin position="58"/>
        <end position="77"/>
    </location>
</feature>
<keyword evidence="1" id="KW-1133">Transmembrane helix</keyword>
<keyword evidence="3" id="KW-1185">Reference proteome</keyword>
<keyword evidence="1" id="KW-0472">Membrane</keyword>
<dbReference type="Proteomes" id="UP000636010">
    <property type="component" value="Unassembled WGS sequence"/>
</dbReference>